<dbReference type="RefSeq" id="WP_102754535.1">
    <property type="nucleotide sequence ID" value="NZ_CP025791.1"/>
</dbReference>
<dbReference type="InterPro" id="IPR026444">
    <property type="entry name" value="Secre_tail"/>
</dbReference>
<keyword evidence="6" id="KW-1185">Reference proteome</keyword>
<evidence type="ECO:0008006" key="7">
    <source>
        <dbReference type="Google" id="ProtNLM"/>
    </source>
</evidence>
<dbReference type="EMBL" id="CP025791">
    <property type="protein sequence ID" value="AUP77876.1"/>
    <property type="molecule type" value="Genomic_DNA"/>
</dbReference>
<reference evidence="5 6" key="1">
    <citation type="submission" date="2018-01" db="EMBL/GenBank/DDBJ databases">
        <title>Complete genome sequence of Flavivirga eckloniae ECD14 isolated from seaweed Ecklonia cava.</title>
        <authorList>
            <person name="Lee J.H."/>
            <person name="Baik K.S."/>
            <person name="Seong C.N."/>
        </authorList>
    </citation>
    <scope>NUCLEOTIDE SEQUENCE [LARGE SCALE GENOMIC DNA]</scope>
    <source>
        <strain evidence="5 6">ECD14</strain>
    </source>
</reference>
<dbReference type="Proteomes" id="UP000235826">
    <property type="component" value="Chromosome"/>
</dbReference>
<evidence type="ECO:0000259" key="3">
    <source>
        <dbReference type="Pfam" id="PF18962"/>
    </source>
</evidence>
<dbReference type="Pfam" id="PF13573">
    <property type="entry name" value="SprB"/>
    <property type="match status" value="5"/>
</dbReference>
<evidence type="ECO:0000313" key="6">
    <source>
        <dbReference type="Proteomes" id="UP000235826"/>
    </source>
</evidence>
<dbReference type="OrthoDB" id="9805017at2"/>
<gene>
    <name evidence="5" type="ORF">C1H87_03770</name>
</gene>
<accession>A0A2K9PLH7</accession>
<sequence length="728" mass="75844">MKQKLYFLLLVLLCQCISFGQILDQSNFNPDSPDYEFAFGDKYHEAIGQSFVAGITGELSSIAIKLDDTNNSQSHNPPIGGTATLTIYQGHGYGGNVLGVTTFTTDGTENGEYNIPVFSQKIKQIKDSVYTFKLSGATGRVIANASPNAYFQGLLYTNSGENGSPSFDLKFKTFVTPPMEVNVSSQINVRCHGGKTGMATVVASGGTPPYMYIWSNGVTAASITDVEAGTYEVTVTDANNWEAKTSVTILEPTVLNLSIASQTNVKCNGGTTGSATASVTGGTSPYTYAWSNGATTSSITDVAAGIYEVTVTDDNGCTTTASTTITQPTALHANIGDQTNVKCNGGTTGSATASVTGGTSPYTYAWSNGATTSSITDVAAGIYEVTVTDDNGCTTTASTTITQPTALHANIGDQTNVKCNGGTTGSATASVTGGTSPYTYLWNNGATTASIVGVAAGIYEVTVTDDNGCTTTASTTITQPTALHANIGTQTNVKCYGGTTGSATISVTGGTLPYTYLWNNTATTASIVDVAAGVYEVTVTDNNECTTTTTTVTITEPMPLAPPNVITPVMYNQGDTASALTLDEEGVEVLWYTTESGGTGNIDAPVPNTETVGSTSYWVSSVSSDGCESEQRAEIVVTISGTLSTSKNDKGNDLALFPNPTSGTITIGNNQLLKEAQVTIYDLKGRALKKEALKNQPTVVDISDLSTGIYIFKIKTNDSEFVKRIVKQ</sequence>
<dbReference type="KEGG" id="fek:C1H87_03770"/>
<feature type="domain" description="Secretion system C-terminal sorting" evidence="3">
    <location>
        <begin position="656"/>
        <end position="726"/>
    </location>
</feature>
<feature type="domain" description="Ig-like" evidence="4">
    <location>
        <begin position="563"/>
        <end position="640"/>
    </location>
</feature>
<organism evidence="5 6">
    <name type="scientific">Flavivirga eckloniae</name>
    <dbReference type="NCBI Taxonomy" id="1803846"/>
    <lineage>
        <taxon>Bacteria</taxon>
        <taxon>Pseudomonadati</taxon>
        <taxon>Bacteroidota</taxon>
        <taxon>Flavobacteriia</taxon>
        <taxon>Flavobacteriales</taxon>
        <taxon>Flavobacteriaceae</taxon>
        <taxon>Flavivirga</taxon>
    </lineage>
</organism>
<dbReference type="NCBIfam" id="TIGR04183">
    <property type="entry name" value="Por_Secre_tail"/>
    <property type="match status" value="1"/>
</dbReference>
<feature type="signal peptide" evidence="2">
    <location>
        <begin position="1"/>
        <end position="20"/>
    </location>
</feature>
<protein>
    <recommendedName>
        <fullName evidence="7">Secretion system C-terminal sorting domain-containing protein</fullName>
    </recommendedName>
</protein>
<keyword evidence="1 2" id="KW-0732">Signal</keyword>
<dbReference type="Pfam" id="PF19081">
    <property type="entry name" value="Ig_7"/>
    <property type="match status" value="1"/>
</dbReference>
<name>A0A2K9PLH7_9FLAO</name>
<evidence type="ECO:0000259" key="4">
    <source>
        <dbReference type="Pfam" id="PF19081"/>
    </source>
</evidence>
<dbReference type="Gene3D" id="2.60.40.740">
    <property type="match status" value="4"/>
</dbReference>
<dbReference type="InterPro" id="IPR044023">
    <property type="entry name" value="Ig_7"/>
</dbReference>
<dbReference type="InterPro" id="IPR025667">
    <property type="entry name" value="SprB_repeat"/>
</dbReference>
<evidence type="ECO:0000313" key="5">
    <source>
        <dbReference type="EMBL" id="AUP77876.1"/>
    </source>
</evidence>
<dbReference type="AlphaFoldDB" id="A0A2K9PLH7"/>
<dbReference type="Pfam" id="PF18962">
    <property type="entry name" value="Por_Secre_tail"/>
    <property type="match status" value="1"/>
</dbReference>
<evidence type="ECO:0000256" key="2">
    <source>
        <dbReference type="SAM" id="SignalP"/>
    </source>
</evidence>
<evidence type="ECO:0000256" key="1">
    <source>
        <dbReference type="ARBA" id="ARBA00022729"/>
    </source>
</evidence>
<proteinExistence type="predicted"/>
<feature type="chain" id="PRO_5014669046" description="Secretion system C-terminal sorting domain-containing protein" evidence="2">
    <location>
        <begin position="21"/>
        <end position="728"/>
    </location>
</feature>